<dbReference type="PANTHER" id="PTHR43792">
    <property type="entry name" value="GNAT FAMILY, PUTATIVE (AFU_ORTHOLOGUE AFUA_3G00765)-RELATED-RELATED"/>
    <property type="match status" value="1"/>
</dbReference>
<dbReference type="PANTHER" id="PTHR43792:SF1">
    <property type="entry name" value="N-ACETYLTRANSFERASE DOMAIN-CONTAINING PROTEIN"/>
    <property type="match status" value="1"/>
</dbReference>
<dbReference type="InterPro" id="IPR051531">
    <property type="entry name" value="N-acetyltransferase"/>
</dbReference>
<evidence type="ECO:0000259" key="1">
    <source>
        <dbReference type="PROSITE" id="PS51186"/>
    </source>
</evidence>
<keyword evidence="2" id="KW-0808">Transferase</keyword>
<reference evidence="2 3" key="1">
    <citation type="submission" date="2020-08" db="EMBL/GenBank/DDBJ databases">
        <title>Croceimicrobium hydrocarbonivorans gen. nov., sp. nov., a novel marine bacterium isolated from a bacterial consortium that degrades polyethylene terephthalate.</title>
        <authorList>
            <person name="Liu R."/>
        </authorList>
    </citation>
    <scope>NUCLEOTIDE SEQUENCE [LARGE SCALE GENOMIC DNA]</scope>
    <source>
        <strain evidence="2 3">A20-9</strain>
    </source>
</reference>
<evidence type="ECO:0000313" key="3">
    <source>
        <dbReference type="Proteomes" id="UP000516305"/>
    </source>
</evidence>
<evidence type="ECO:0000313" key="2">
    <source>
        <dbReference type="EMBL" id="QNR25147.1"/>
    </source>
</evidence>
<keyword evidence="3" id="KW-1185">Reference proteome</keyword>
<protein>
    <submittedName>
        <fullName evidence="2">GNAT family N-acetyltransferase</fullName>
    </submittedName>
</protein>
<dbReference type="InterPro" id="IPR016181">
    <property type="entry name" value="Acyl_CoA_acyltransferase"/>
</dbReference>
<dbReference type="GO" id="GO:0016747">
    <property type="term" value="F:acyltransferase activity, transferring groups other than amino-acyl groups"/>
    <property type="evidence" value="ECO:0007669"/>
    <property type="project" value="InterPro"/>
</dbReference>
<name>A0A7H0VHE9_9FLAO</name>
<feature type="domain" description="N-acetyltransferase" evidence="1">
    <location>
        <begin position="8"/>
        <end position="173"/>
    </location>
</feature>
<dbReference type="RefSeq" id="WP_210759673.1">
    <property type="nucleotide sequence ID" value="NZ_CP060139.1"/>
</dbReference>
<dbReference type="AlphaFoldDB" id="A0A7H0VHE9"/>
<sequence>MLLETDRLLIRPISIEDKNEIFEYRRNKEINKYQGWIPETIEEVESFIAKNPKEINVPETWFQLVIIDKKTEAIVGDIGIHFMDPENKQVEIGCTLNKEYQNRGFATESVEKVMDYLFTELDKHRISTSIDPANTNSIRLVERIGFRKEAHFIESLFFKGKWVDDIIYAMLQRDWNTKKRS</sequence>
<dbReference type="EMBL" id="CP060139">
    <property type="protein sequence ID" value="QNR25147.1"/>
    <property type="molecule type" value="Genomic_DNA"/>
</dbReference>
<dbReference type="Proteomes" id="UP000516305">
    <property type="component" value="Chromosome"/>
</dbReference>
<dbReference type="Pfam" id="PF13302">
    <property type="entry name" value="Acetyltransf_3"/>
    <property type="match status" value="1"/>
</dbReference>
<gene>
    <name evidence="2" type="ORF">H4K34_04730</name>
</gene>
<dbReference type="Gene3D" id="3.40.630.30">
    <property type="match status" value="1"/>
</dbReference>
<dbReference type="KEGG" id="chyd:H4K34_04730"/>
<organism evidence="2 3">
    <name type="scientific">Croceimicrobium hydrocarbonivorans</name>
    <dbReference type="NCBI Taxonomy" id="2761580"/>
    <lineage>
        <taxon>Bacteria</taxon>
        <taxon>Pseudomonadati</taxon>
        <taxon>Bacteroidota</taxon>
        <taxon>Flavobacteriia</taxon>
        <taxon>Flavobacteriales</taxon>
        <taxon>Owenweeksiaceae</taxon>
        <taxon>Croceimicrobium</taxon>
    </lineage>
</organism>
<dbReference type="InterPro" id="IPR000182">
    <property type="entry name" value="GNAT_dom"/>
</dbReference>
<dbReference type="PROSITE" id="PS51186">
    <property type="entry name" value="GNAT"/>
    <property type="match status" value="1"/>
</dbReference>
<accession>A0A7H0VHE9</accession>
<dbReference type="SUPFAM" id="SSF55729">
    <property type="entry name" value="Acyl-CoA N-acyltransferases (Nat)"/>
    <property type="match status" value="1"/>
</dbReference>
<proteinExistence type="predicted"/>